<dbReference type="GO" id="GO:0030424">
    <property type="term" value="C:axon"/>
    <property type="evidence" value="ECO:0007669"/>
    <property type="project" value="UniProtKB-ARBA"/>
</dbReference>
<feature type="domain" description="Fibronectin type-III" evidence="17">
    <location>
        <begin position="463"/>
        <end position="558"/>
    </location>
</feature>
<name>A0A2Y9PPC7_DELLE</name>
<dbReference type="PROSITE" id="PS50853">
    <property type="entry name" value="FN3"/>
    <property type="match status" value="4"/>
</dbReference>
<keyword evidence="7" id="KW-0130">Cell adhesion</keyword>
<dbReference type="RefSeq" id="XP_022448724.1">
    <property type="nucleotide sequence ID" value="XM_022593016.2"/>
</dbReference>
<feature type="domain" description="Ig-like" evidence="16">
    <location>
        <begin position="185"/>
        <end position="272"/>
    </location>
</feature>
<dbReference type="FunFam" id="2.60.40.10:FF:000057">
    <property type="entry name" value="neural cell adhesion molecule L1"/>
    <property type="match status" value="1"/>
</dbReference>
<keyword evidence="12" id="KW-0393">Immunoglobulin domain</keyword>
<evidence type="ECO:0000259" key="17">
    <source>
        <dbReference type="PROSITE" id="PS50853"/>
    </source>
</evidence>
<accession>A0A2Y9PPC7</accession>
<evidence type="ECO:0000256" key="2">
    <source>
        <dbReference type="ARBA" id="ARBA00008588"/>
    </source>
</evidence>
<dbReference type="FunFam" id="2.60.40.10:FF:000100">
    <property type="entry name" value="Neuronal cell adhesion molecule a"/>
    <property type="match status" value="1"/>
</dbReference>
<dbReference type="PROSITE" id="PS00290">
    <property type="entry name" value="IG_MHC"/>
    <property type="match status" value="1"/>
</dbReference>
<keyword evidence="10" id="KW-1015">Disulfide bond</keyword>
<dbReference type="Gene3D" id="2.60.40.10">
    <property type="entry name" value="Immunoglobulins"/>
    <property type="match status" value="9"/>
</dbReference>
<dbReference type="InterPro" id="IPR036179">
    <property type="entry name" value="Ig-like_dom_sf"/>
</dbReference>
<evidence type="ECO:0000256" key="11">
    <source>
        <dbReference type="ARBA" id="ARBA00023180"/>
    </source>
</evidence>
<comment type="similarity">
    <text evidence="2">Belongs to the immunoglobulin superfamily. L1/neurofascin/NgCAM family.</text>
</comment>
<comment type="subcellular location">
    <subcellularLocation>
        <location evidence="1">Cell membrane</location>
        <topology evidence="1">Single-pass type I membrane protein</topology>
    </subcellularLocation>
</comment>
<keyword evidence="8 15" id="KW-1133">Transmembrane helix</keyword>
<evidence type="ECO:0000313" key="19">
    <source>
        <dbReference type="RefSeq" id="XP_022448724.1"/>
    </source>
</evidence>
<dbReference type="Pfam" id="PF00041">
    <property type="entry name" value="fn3"/>
    <property type="match status" value="4"/>
</dbReference>
<dbReference type="FunFam" id="2.60.40.10:FF:000078">
    <property type="entry name" value="Neuronal cell adhesion molecule"/>
    <property type="match status" value="1"/>
</dbReference>
<dbReference type="InterPro" id="IPR036116">
    <property type="entry name" value="FN3_sf"/>
</dbReference>
<reference evidence="19" key="1">
    <citation type="submission" date="2025-08" db="UniProtKB">
        <authorList>
            <consortium name="RefSeq"/>
        </authorList>
    </citation>
    <scope>IDENTIFICATION</scope>
    <source>
        <tissue evidence="19">Blood</tissue>
    </source>
</reference>
<dbReference type="InterPro" id="IPR003006">
    <property type="entry name" value="Ig/MHC_CS"/>
</dbReference>
<evidence type="ECO:0000256" key="3">
    <source>
        <dbReference type="ARBA" id="ARBA00022475"/>
    </source>
</evidence>
<dbReference type="FunFam" id="2.60.40.10:FF:000347">
    <property type="entry name" value="Neuronal cell adhesion molecule"/>
    <property type="match status" value="1"/>
</dbReference>
<dbReference type="CDD" id="cd00063">
    <property type="entry name" value="FN3"/>
    <property type="match status" value="4"/>
</dbReference>
<evidence type="ECO:0000256" key="15">
    <source>
        <dbReference type="SAM" id="Phobius"/>
    </source>
</evidence>
<evidence type="ECO:0000256" key="13">
    <source>
        <dbReference type="ARBA" id="ARBA00056038"/>
    </source>
</evidence>
<keyword evidence="11" id="KW-0325">Glycoprotein</keyword>
<dbReference type="InterPro" id="IPR003961">
    <property type="entry name" value="FN3_dom"/>
</dbReference>
<dbReference type="GO" id="GO:0007155">
    <property type="term" value="P:cell adhesion"/>
    <property type="evidence" value="ECO:0007669"/>
    <property type="project" value="UniProtKB-KW"/>
</dbReference>
<dbReference type="SMART" id="SM00409">
    <property type="entry name" value="IG"/>
    <property type="match status" value="4"/>
</dbReference>
<proteinExistence type="inferred from homology"/>
<evidence type="ECO:0000256" key="8">
    <source>
        <dbReference type="ARBA" id="ARBA00022989"/>
    </source>
</evidence>
<dbReference type="SMART" id="SM00060">
    <property type="entry name" value="FN3"/>
    <property type="match status" value="4"/>
</dbReference>
<feature type="domain" description="Fibronectin type-III" evidence="17">
    <location>
        <begin position="768"/>
        <end position="864"/>
    </location>
</feature>
<dbReference type="SUPFAM" id="SSF49265">
    <property type="entry name" value="Fibronectin type III"/>
    <property type="match status" value="2"/>
</dbReference>
<dbReference type="PANTHER" id="PTHR12231:SF257">
    <property type="entry name" value="NEURAL CELL ADHESION MOLECULE L1-LIKE PROTEIN"/>
    <property type="match status" value="1"/>
</dbReference>
<evidence type="ECO:0000256" key="7">
    <source>
        <dbReference type="ARBA" id="ARBA00022889"/>
    </source>
</evidence>
<dbReference type="CTD" id="4897"/>
<dbReference type="GeneID" id="111184474"/>
<dbReference type="InterPro" id="IPR007110">
    <property type="entry name" value="Ig-like_dom"/>
</dbReference>
<keyword evidence="4 15" id="KW-0812">Transmembrane</keyword>
<dbReference type="SUPFAM" id="SSF48726">
    <property type="entry name" value="Immunoglobulin"/>
    <property type="match status" value="4"/>
</dbReference>
<evidence type="ECO:0000256" key="14">
    <source>
        <dbReference type="SAM" id="MobiDB-lite"/>
    </source>
</evidence>
<comment type="function">
    <text evidence="13">Cell adhesion protein that is required for normal responses to cell-cell contacts in brain and in the peripheral nervous system. Plays a role in neurite outgrowth in response to contactin binding. Plays a role in mediating cell-cell contacts between Schwann cells and axons. Plays a role in the formation and maintenance of the nodes of Ranvier on myelinated axons. Nodes of Ranvier contain clustered sodium channels that are crucial for the saltatory propagation of action potentials along myelinated axons. During development, nodes of Ranvier are formed by the fusion of two heminodes. Required for normal clustering of sodium channels at heminodes; not required for the formation of mature nodes with normal sodium channel clusters. Required, together with GLDN, for maintaining NFASC and sodium channel clusters at mature nodes of Ranvier.</text>
</comment>
<dbReference type="FunFam" id="2.60.40.10:FF:000363">
    <property type="entry name" value="neurofascin isoform X1"/>
    <property type="match status" value="1"/>
</dbReference>
<sequence>MSLRLSPAFQRLPQSERVSQGLNGDLYFSNVLPEDTREDYICYARFNHTQTIQQKQPISVKVISVDELNDTIAANLSDTEFYGAKSHRERPPTFLTPEGNASRKEELRGNVLSLECIAEGLPTPIIYWIKEDGTLSINRTFYRNFKKTLQIVQVTEADSGNYQCIAKNALGAIHHTISVTVKAAPYWIIAPQNLVLSPGEDGTLICRANGNPKPRISWLLNGVPIEIAPDDPSRKIDGDTIIFSNVQERSSAVYQCNASNEYGYLLANAFVNVLAEPPRILTSADTLYQVIANRPALLDCAFFGSPLPTIEWFKGAKGSALREDIYVLHENGTLEIPVAQKDSTGTYTCVARNKLGMAKNDIHLEIKDPTRIIKQPEYAVVQRGSTVSFECIVKHDHTLIPTVMWLKDHRELPSDGRFTVDKDRLVVADVNDDDGGTYTCVANTTLDNVSASAVLSVVDVPNPPFDLELTDQLDRSVQLSWTPGDDNNSPITKFIIEYEDAMHEPGLWHHQTEVPGAQTTAQLKLSPYVNYSFRVMAVNSLGRSLPSEASEQYLTKAAEPDKNPTAVEGLGSEPDNLVITWKPLNGFESNGPGLQYKVSWRQKDGDDEWTSMVVADVSKYIVSGTPTFVPYLIKVQALNDAGFAPEPAVVLGHSGEDLPMVAPGNVHVNVVNSTLAEVHWDPVPLKSIRGHLQGYRIYYWKAQSSSTRNRRHIEKKILTFQGSKTHGMLPGLEPFSHYTLNVRVVNGKGEGPASPDRVFNTPEGVPSAPSSLKIVNPTLDSLTLEWEPPSHPNGVLTEYTLKYQPINSTHELGPLVDLKIPANKTRWTLKNLNFSTRYKFYFYAQTAAGSGNQITEEAITTVDEAMASRQVDIATQGWFIGLMCAVALLILILLIVCFIRRNKGGKYPVKEKEDAHADPEIQPMKEDDGTFGEYSDAEDHKPLKKGSRTPSDRTVKKEDSDDSLVDYGEGVNGQFNEDGSFIGQYSGKKEKEPAEGNESSEAPSPVNAMNSFV</sequence>
<protein>
    <submittedName>
        <fullName evidence="19">Neuronal cell adhesion molecule isoform X9</fullName>
    </submittedName>
</protein>
<dbReference type="FunFam" id="2.60.40.10:FF:000005">
    <property type="entry name" value="Neuronal cell adhesion molecule"/>
    <property type="match status" value="1"/>
</dbReference>
<dbReference type="GO" id="GO:0005886">
    <property type="term" value="C:plasma membrane"/>
    <property type="evidence" value="ECO:0007669"/>
    <property type="project" value="UniProtKB-SubCell"/>
</dbReference>
<evidence type="ECO:0000313" key="18">
    <source>
        <dbReference type="Proteomes" id="UP000248483"/>
    </source>
</evidence>
<dbReference type="InterPro" id="IPR051170">
    <property type="entry name" value="Neural/epithelial_adhesion"/>
</dbReference>
<evidence type="ECO:0000256" key="4">
    <source>
        <dbReference type="ARBA" id="ARBA00022692"/>
    </source>
</evidence>
<feature type="compositionally biased region" description="Basic and acidic residues" evidence="14">
    <location>
        <begin position="950"/>
        <end position="959"/>
    </location>
</feature>
<evidence type="ECO:0000256" key="1">
    <source>
        <dbReference type="ARBA" id="ARBA00004251"/>
    </source>
</evidence>
<dbReference type="InterPro" id="IPR013783">
    <property type="entry name" value="Ig-like_fold"/>
</dbReference>
<keyword evidence="9 15" id="KW-0472">Membrane</keyword>
<keyword evidence="6" id="KW-0677">Repeat</keyword>
<dbReference type="InterPro" id="IPR026966">
    <property type="entry name" value="Neurofascin/L1/NrCAM_C"/>
</dbReference>
<evidence type="ECO:0000256" key="6">
    <source>
        <dbReference type="ARBA" id="ARBA00022737"/>
    </source>
</evidence>
<feature type="region of interest" description="Disordered" evidence="14">
    <location>
        <begin position="908"/>
        <end position="1013"/>
    </location>
</feature>
<evidence type="ECO:0000259" key="16">
    <source>
        <dbReference type="PROSITE" id="PS50835"/>
    </source>
</evidence>
<keyword evidence="18" id="KW-1185">Reference proteome</keyword>
<evidence type="ECO:0000256" key="10">
    <source>
        <dbReference type="ARBA" id="ARBA00023157"/>
    </source>
</evidence>
<feature type="domain" description="Ig-like" evidence="16">
    <location>
        <begin position="369"/>
        <end position="456"/>
    </location>
</feature>
<dbReference type="Pfam" id="PF07679">
    <property type="entry name" value="I-set"/>
    <property type="match status" value="3"/>
</dbReference>
<dbReference type="InterPro" id="IPR003598">
    <property type="entry name" value="Ig_sub2"/>
</dbReference>
<dbReference type="SMART" id="SM00408">
    <property type="entry name" value="IGc2"/>
    <property type="match status" value="4"/>
</dbReference>
<feature type="domain" description="Ig-like" evidence="16">
    <location>
        <begin position="278"/>
        <end position="365"/>
    </location>
</feature>
<dbReference type="FunFam" id="2.60.40.10:FF:000238">
    <property type="entry name" value="Neuronal cell adhesion molecule"/>
    <property type="match status" value="1"/>
</dbReference>
<dbReference type="InterPro" id="IPR003599">
    <property type="entry name" value="Ig_sub"/>
</dbReference>
<feature type="domain" description="Fibronectin type-III" evidence="17">
    <location>
        <begin position="662"/>
        <end position="764"/>
    </location>
</feature>
<evidence type="ECO:0000256" key="12">
    <source>
        <dbReference type="ARBA" id="ARBA00023319"/>
    </source>
</evidence>
<feature type="compositionally biased region" description="Basic and acidic residues" evidence="14">
    <location>
        <begin position="908"/>
        <end position="928"/>
    </location>
</feature>
<dbReference type="FunFam" id="2.60.40.10:FF:000332">
    <property type="entry name" value="neuronal cell adhesion molecule isoform X2"/>
    <property type="match status" value="1"/>
</dbReference>
<dbReference type="Pfam" id="PF13882">
    <property type="entry name" value="Bravo_FIGEY"/>
    <property type="match status" value="1"/>
</dbReference>
<organism evidence="18 19">
    <name type="scientific">Delphinapterus leucas</name>
    <name type="common">Beluga whale</name>
    <dbReference type="NCBI Taxonomy" id="9749"/>
    <lineage>
        <taxon>Eukaryota</taxon>
        <taxon>Metazoa</taxon>
        <taxon>Chordata</taxon>
        <taxon>Craniata</taxon>
        <taxon>Vertebrata</taxon>
        <taxon>Euteleostomi</taxon>
        <taxon>Mammalia</taxon>
        <taxon>Eutheria</taxon>
        <taxon>Laurasiatheria</taxon>
        <taxon>Artiodactyla</taxon>
        <taxon>Whippomorpha</taxon>
        <taxon>Cetacea</taxon>
        <taxon>Odontoceti</taxon>
        <taxon>Monodontidae</taxon>
        <taxon>Delphinapterus</taxon>
    </lineage>
</organism>
<dbReference type="PROSITE" id="PS50835">
    <property type="entry name" value="IG_LIKE"/>
    <property type="match status" value="4"/>
</dbReference>
<dbReference type="CDD" id="cd05868">
    <property type="entry name" value="Ig4_NrCAM"/>
    <property type="match status" value="1"/>
</dbReference>
<dbReference type="Proteomes" id="UP000248483">
    <property type="component" value="Unplaced"/>
</dbReference>
<dbReference type="Pfam" id="PF13927">
    <property type="entry name" value="Ig_3"/>
    <property type="match status" value="1"/>
</dbReference>
<dbReference type="InterPro" id="IPR013098">
    <property type="entry name" value="Ig_I-set"/>
</dbReference>
<dbReference type="AlphaFoldDB" id="A0A2Y9PPC7"/>
<keyword evidence="5" id="KW-0732">Signal</keyword>
<dbReference type="PANTHER" id="PTHR12231">
    <property type="entry name" value="CTX-RELATED TYPE I TRANSMEMBRANE PROTEIN"/>
    <property type="match status" value="1"/>
</dbReference>
<feature type="compositionally biased region" description="Polar residues" evidence="14">
    <location>
        <begin position="997"/>
        <end position="1013"/>
    </location>
</feature>
<feature type="transmembrane region" description="Helical" evidence="15">
    <location>
        <begin position="878"/>
        <end position="899"/>
    </location>
</feature>
<feature type="domain" description="Ig-like" evidence="16">
    <location>
        <begin position="91"/>
        <end position="180"/>
    </location>
</feature>
<feature type="domain" description="Fibronectin type-III" evidence="17">
    <location>
        <begin position="560"/>
        <end position="657"/>
    </location>
</feature>
<evidence type="ECO:0000256" key="9">
    <source>
        <dbReference type="ARBA" id="ARBA00023136"/>
    </source>
</evidence>
<keyword evidence="3" id="KW-1003">Cell membrane</keyword>
<gene>
    <name evidence="19" type="primary">NRCAM</name>
</gene>
<evidence type="ECO:0000256" key="5">
    <source>
        <dbReference type="ARBA" id="ARBA00022729"/>
    </source>
</evidence>